<dbReference type="EMBL" id="KZ293645">
    <property type="protein sequence ID" value="PBL02066.1"/>
    <property type="molecule type" value="Genomic_DNA"/>
</dbReference>
<evidence type="ECO:0000313" key="2">
    <source>
        <dbReference type="EMBL" id="PBL02066.1"/>
    </source>
</evidence>
<keyword evidence="3" id="KW-1185">Reference proteome</keyword>
<feature type="region of interest" description="Disordered" evidence="1">
    <location>
        <begin position="387"/>
        <end position="463"/>
    </location>
</feature>
<evidence type="ECO:0000256" key="1">
    <source>
        <dbReference type="SAM" id="MobiDB-lite"/>
    </source>
</evidence>
<gene>
    <name evidence="2" type="ORF">ARMGADRAFT_238072</name>
</gene>
<feature type="compositionally biased region" description="Polar residues" evidence="1">
    <location>
        <begin position="109"/>
        <end position="119"/>
    </location>
</feature>
<dbReference type="Proteomes" id="UP000217790">
    <property type="component" value="Unassembled WGS sequence"/>
</dbReference>
<dbReference type="OrthoDB" id="2931533at2759"/>
<feature type="region of interest" description="Disordered" evidence="1">
    <location>
        <begin position="62"/>
        <end position="119"/>
    </location>
</feature>
<dbReference type="InParanoid" id="A0A2H3E3N7"/>
<accession>A0A2H3E3N7</accession>
<organism evidence="2 3">
    <name type="scientific">Armillaria gallica</name>
    <name type="common">Bulbous honey fungus</name>
    <name type="synonym">Armillaria bulbosa</name>
    <dbReference type="NCBI Taxonomy" id="47427"/>
    <lineage>
        <taxon>Eukaryota</taxon>
        <taxon>Fungi</taxon>
        <taxon>Dikarya</taxon>
        <taxon>Basidiomycota</taxon>
        <taxon>Agaricomycotina</taxon>
        <taxon>Agaricomycetes</taxon>
        <taxon>Agaricomycetidae</taxon>
        <taxon>Agaricales</taxon>
        <taxon>Marasmiineae</taxon>
        <taxon>Physalacriaceae</taxon>
        <taxon>Armillaria</taxon>
    </lineage>
</organism>
<protein>
    <submittedName>
        <fullName evidence="2">Uncharacterized protein</fullName>
    </submittedName>
</protein>
<sequence>MSPLVDIQVINPTHTYQAHTPYMSQSEITDATNFPRTEGRVVENVTDSDAFDLPSWKTLNVASSEPSDSGVHLLDEDVGGDELDADHGSGDSELFSEQKGPQVHEATDPVNSGYNSSSGLFTEHEFSAAPSTPPKKVASISHASRSPSKFIGVVIPRSAHSTPNRHVSLYTPPTKTTLVHNSVRDDASDTTAVQRYGIDPPILSSSGSKTTAASAKIPPHTLIKTAAALVPTRTTLEKPVVDHDESLVGALTAAFTKNAKTDSTFVTTVKDVPFSTEKPLKSVLVTPVQERPVRLRTKVQKQVHFDLDDIEEWLETDYATVQDHDSIPSCKELLEVTLEALRQVHTGRDAPERTQEWWEHDPKSLTENYLLRVGDWFGQEVLKNTKPMSHRYPKAPTKSAQRSREMSMDVDTPNEDMEMNIGTYLGKRKRLDDDDTNTRAPFEASTSFNDRQDSPDTDIDTPQNDRIQTMERKGFSEWPVSLIQKLVKGKRAMEPKELRELHMCLFDIKRTGEHVNWSGNLGKIMWDSLKRLSSMEDAPKKLRSSALEICQYWQARMGP</sequence>
<dbReference type="OMA" id="RELHMCL"/>
<evidence type="ECO:0000313" key="3">
    <source>
        <dbReference type="Proteomes" id="UP000217790"/>
    </source>
</evidence>
<proteinExistence type="predicted"/>
<name>A0A2H3E3N7_ARMGA</name>
<dbReference type="AlphaFoldDB" id="A0A2H3E3N7"/>
<reference evidence="3" key="1">
    <citation type="journal article" date="2017" name="Nat. Ecol. Evol.">
        <title>Genome expansion and lineage-specific genetic innovations in the forest pathogenic fungi Armillaria.</title>
        <authorList>
            <person name="Sipos G."/>
            <person name="Prasanna A.N."/>
            <person name="Walter M.C."/>
            <person name="O'Connor E."/>
            <person name="Balint B."/>
            <person name="Krizsan K."/>
            <person name="Kiss B."/>
            <person name="Hess J."/>
            <person name="Varga T."/>
            <person name="Slot J."/>
            <person name="Riley R."/>
            <person name="Boka B."/>
            <person name="Rigling D."/>
            <person name="Barry K."/>
            <person name="Lee J."/>
            <person name="Mihaltcheva S."/>
            <person name="LaButti K."/>
            <person name="Lipzen A."/>
            <person name="Waldron R."/>
            <person name="Moloney N.M."/>
            <person name="Sperisen C."/>
            <person name="Kredics L."/>
            <person name="Vagvoelgyi C."/>
            <person name="Patrignani A."/>
            <person name="Fitzpatrick D."/>
            <person name="Nagy I."/>
            <person name="Doyle S."/>
            <person name="Anderson J.B."/>
            <person name="Grigoriev I.V."/>
            <person name="Gueldener U."/>
            <person name="Muensterkoetter M."/>
            <person name="Nagy L.G."/>
        </authorList>
    </citation>
    <scope>NUCLEOTIDE SEQUENCE [LARGE SCALE GENOMIC DNA]</scope>
    <source>
        <strain evidence="3">Ar21-2</strain>
    </source>
</reference>